<reference evidence="1 2" key="1">
    <citation type="submission" date="2016-11" db="EMBL/GenBank/DDBJ databases">
        <title>Whole Genome Sequencing of Mucilaginibacter polytrichastri RG4-7(T) isolated from the moss sample.</title>
        <authorList>
            <person name="Li Y."/>
        </authorList>
    </citation>
    <scope>NUCLEOTIDE SEQUENCE [LARGE SCALE GENOMIC DNA]</scope>
    <source>
        <strain evidence="1 2">RG4-7</strain>
    </source>
</reference>
<proteinExistence type="predicted"/>
<evidence type="ECO:0000313" key="2">
    <source>
        <dbReference type="Proteomes" id="UP000186720"/>
    </source>
</evidence>
<accession>A0A1Q5ZVF4</accession>
<gene>
    <name evidence="1" type="ORF">RG47T_1195</name>
</gene>
<name>A0A1Q5ZVF4_9SPHI</name>
<keyword evidence="2" id="KW-1185">Reference proteome</keyword>
<dbReference type="Proteomes" id="UP000186720">
    <property type="component" value="Unassembled WGS sequence"/>
</dbReference>
<protein>
    <submittedName>
        <fullName evidence="1">Uncharacterized protein</fullName>
    </submittedName>
</protein>
<comment type="caution">
    <text evidence="1">The sequence shown here is derived from an EMBL/GenBank/DDBJ whole genome shotgun (WGS) entry which is preliminary data.</text>
</comment>
<organism evidence="1 2">
    <name type="scientific">Mucilaginibacter polytrichastri</name>
    <dbReference type="NCBI Taxonomy" id="1302689"/>
    <lineage>
        <taxon>Bacteria</taxon>
        <taxon>Pseudomonadati</taxon>
        <taxon>Bacteroidota</taxon>
        <taxon>Sphingobacteriia</taxon>
        <taxon>Sphingobacteriales</taxon>
        <taxon>Sphingobacteriaceae</taxon>
        <taxon>Mucilaginibacter</taxon>
    </lineage>
</organism>
<dbReference type="AlphaFoldDB" id="A0A1Q5ZVF4"/>
<sequence length="60" mass="6674">MLKNTLRTLKSRKVQIPPAPLGVKFASKKATGTKKTKLWQNSGSFVLKKKEISVYAGLEQ</sequence>
<dbReference type="EMBL" id="MPPL01000001">
    <property type="protein sequence ID" value="OKS85749.1"/>
    <property type="molecule type" value="Genomic_DNA"/>
</dbReference>
<evidence type="ECO:0000313" key="1">
    <source>
        <dbReference type="EMBL" id="OKS85749.1"/>
    </source>
</evidence>